<dbReference type="InterPro" id="IPR038740">
    <property type="entry name" value="BioF2-like_GNAT_dom"/>
</dbReference>
<sequence>MFEIKPYLPELKSEWDAFISASKNGLFLFYRDYMDYHHDRFPDHSLLIYRRNKLYALLPANQKGNILYSHQGLTFGGLIVNQHFTTAEAVTVLQLMNAYLHNEGLQKVVYKAIPWLYHQQPSEEDLYAIYRTTKARLVARDIATVVKIDAPLPCYQIRKSGIKKANQNGITVEESNRWTDFWHILTTNLQTKYHVRPVHTLTEIEMLKARFPNNIRLFTAQLNGKMLGGTVVYEYGNVAHTQYISASLEGKKLHALDLLFDKLIHETYRNKAWFDFGKSTEQQGTILNESLIYQKESFGGRAVCYDWYEWDV</sequence>
<feature type="domain" description="BioF2-like acetyltransferase" evidence="1">
    <location>
        <begin position="197"/>
        <end position="281"/>
    </location>
</feature>
<dbReference type="GeneID" id="85012961"/>
<evidence type="ECO:0000313" key="3">
    <source>
        <dbReference type="Proteomes" id="UP000274578"/>
    </source>
</evidence>
<evidence type="ECO:0000259" key="1">
    <source>
        <dbReference type="Pfam" id="PF13480"/>
    </source>
</evidence>
<name>A0A448L871_9BACT</name>
<dbReference type="SUPFAM" id="SSF55729">
    <property type="entry name" value="Acyl-CoA N-acyltransferases (Nat)"/>
    <property type="match status" value="1"/>
</dbReference>
<dbReference type="AlphaFoldDB" id="A0A448L871"/>
<dbReference type="InterPro" id="IPR016181">
    <property type="entry name" value="Acyl_CoA_acyltransferase"/>
</dbReference>
<reference evidence="2 3" key="1">
    <citation type="submission" date="2018-12" db="EMBL/GenBank/DDBJ databases">
        <authorList>
            <consortium name="Pathogen Informatics"/>
        </authorList>
    </citation>
    <scope>NUCLEOTIDE SEQUENCE [LARGE SCALE GENOMIC DNA]</scope>
    <source>
        <strain evidence="2 3">NCTC13071</strain>
    </source>
</reference>
<dbReference type="Gene3D" id="3.40.630.30">
    <property type="match status" value="1"/>
</dbReference>
<protein>
    <submittedName>
        <fullName evidence="2">Uncharacterized protein involved in methicillin resistance</fullName>
    </submittedName>
</protein>
<dbReference type="Pfam" id="PF13480">
    <property type="entry name" value="Acetyltransf_6"/>
    <property type="match status" value="1"/>
</dbReference>
<proteinExistence type="predicted"/>
<gene>
    <name evidence="2" type="ORF">NCTC13071_02196</name>
</gene>
<dbReference type="Proteomes" id="UP000274578">
    <property type="component" value="Chromosome 1"/>
</dbReference>
<organism evidence="2 3">
    <name type="scientific">Segatella oris</name>
    <dbReference type="NCBI Taxonomy" id="28135"/>
    <lineage>
        <taxon>Bacteria</taxon>
        <taxon>Pseudomonadati</taxon>
        <taxon>Bacteroidota</taxon>
        <taxon>Bacteroidia</taxon>
        <taxon>Bacteroidales</taxon>
        <taxon>Prevotellaceae</taxon>
        <taxon>Segatella</taxon>
    </lineage>
</organism>
<dbReference type="EMBL" id="LR134384">
    <property type="protein sequence ID" value="VEH16173.1"/>
    <property type="molecule type" value="Genomic_DNA"/>
</dbReference>
<dbReference type="KEGG" id="poc:NCTC13071_02196"/>
<evidence type="ECO:0000313" key="2">
    <source>
        <dbReference type="EMBL" id="VEH16173.1"/>
    </source>
</evidence>
<dbReference type="RefSeq" id="WP_018919549.1">
    <property type="nucleotide sequence ID" value="NZ_LR134384.1"/>
</dbReference>
<accession>A0A448L871</accession>